<protein>
    <submittedName>
        <fullName evidence="1">Uncharacterized protein</fullName>
    </submittedName>
</protein>
<proteinExistence type="predicted"/>
<dbReference type="EMBL" id="CAJOAX010002155">
    <property type="protein sequence ID" value="CAF3774836.1"/>
    <property type="molecule type" value="Genomic_DNA"/>
</dbReference>
<dbReference type="Proteomes" id="UP000663823">
    <property type="component" value="Unassembled WGS sequence"/>
</dbReference>
<dbReference type="AlphaFoldDB" id="A0A814XUL6"/>
<gene>
    <name evidence="2" type="ORF">OTI717_LOCUS16860</name>
    <name evidence="1" type="ORF">RFH988_LOCUS25636</name>
</gene>
<accession>A0A814XUL6</accession>
<evidence type="ECO:0000313" key="2">
    <source>
        <dbReference type="EMBL" id="CAF3774836.1"/>
    </source>
</evidence>
<name>A0A814XUL6_9BILA</name>
<evidence type="ECO:0000313" key="1">
    <source>
        <dbReference type="EMBL" id="CAF1220866.1"/>
    </source>
</evidence>
<comment type="caution">
    <text evidence="1">The sequence shown here is derived from an EMBL/GenBank/DDBJ whole genome shotgun (WGS) entry which is preliminary data.</text>
</comment>
<dbReference type="EMBL" id="CAJNOO010001965">
    <property type="protein sequence ID" value="CAF1220866.1"/>
    <property type="molecule type" value="Genomic_DNA"/>
</dbReference>
<organism evidence="1 3">
    <name type="scientific">Rotaria sordida</name>
    <dbReference type="NCBI Taxonomy" id="392033"/>
    <lineage>
        <taxon>Eukaryota</taxon>
        <taxon>Metazoa</taxon>
        <taxon>Spiralia</taxon>
        <taxon>Gnathifera</taxon>
        <taxon>Rotifera</taxon>
        <taxon>Eurotatoria</taxon>
        <taxon>Bdelloidea</taxon>
        <taxon>Philodinida</taxon>
        <taxon>Philodinidae</taxon>
        <taxon>Rotaria</taxon>
    </lineage>
</organism>
<evidence type="ECO:0000313" key="3">
    <source>
        <dbReference type="Proteomes" id="UP000663882"/>
    </source>
</evidence>
<sequence>MGSARRSCVGCKKYFCKEHLNEHEQQLAIKFDNEIVRSHDQILNEIQKLEESNNLSVALFAQVEQWKQTTINKVEEAAERACHELTKLIDKQRIAIKKQLEPITKEIRSHREDENYFEDDIDRLQTKLNEIQRSIEQFVQKDTTKTVIVDNDQIDWNRIIYIREEQEDSEYFELHVWTKRNSPTNQSYILGWIKPEE</sequence>
<dbReference type="OrthoDB" id="10037464at2759"/>
<reference evidence="1" key="1">
    <citation type="submission" date="2021-02" db="EMBL/GenBank/DDBJ databases">
        <authorList>
            <person name="Nowell W R."/>
        </authorList>
    </citation>
    <scope>NUCLEOTIDE SEQUENCE</scope>
</reference>
<dbReference type="Proteomes" id="UP000663882">
    <property type="component" value="Unassembled WGS sequence"/>
</dbReference>